<keyword evidence="4" id="KW-1185">Reference proteome</keyword>
<sequence length="280" mass="31402">MDTVLGENKLSDGGILCNKCLNKATGINKDLVYNLINYNLAEVRDIVLGESIVEEEEEEVEAQPVVKESISRTVVTFSHSFQLNVNSRKEPTRLDEIKDQIIALNTSLSISANTEVNELANVLDNSEKLIAVAEGKYLNNNLEGILVSTERRVIFIDKNLLGSISEGEFSHDKIVSVQHSYGLISSELKLFTKDGVKAEFKLYNRNAAKNFYESIQGYINRPRSSSEERPESNQAAEDISKKDETIAVFEKLEKLGKLKETGILTNEEFEEQKKKLLGKL</sequence>
<reference evidence="3 4" key="1">
    <citation type="submission" date="2016-07" db="EMBL/GenBank/DDBJ databases">
        <authorList>
            <person name="Jeong J.-J."/>
            <person name="Kim D.W."/>
            <person name="Sang M.K."/>
            <person name="Choi I.-G."/>
            <person name="Kim K.D."/>
        </authorList>
    </citation>
    <scope>NUCLEOTIDE SEQUENCE [LARGE SCALE GENOMIC DNA]</scope>
    <source>
        <strain evidence="3 4">UTM-3</strain>
    </source>
</reference>
<comment type="caution">
    <text evidence="3">The sequence shown here is derived from an EMBL/GenBank/DDBJ whole genome shotgun (WGS) entry which is preliminary data.</text>
</comment>
<gene>
    <name evidence="3" type="ORF">BBI01_07285</name>
</gene>
<protein>
    <recommendedName>
        <fullName evidence="5">YokE-like PH domain-containing protein</fullName>
    </recommendedName>
</protein>
<dbReference type="AlphaFoldDB" id="A0A1B8ZK20"/>
<accession>A0A1B8ZK20</accession>
<dbReference type="InterPro" id="IPR018649">
    <property type="entry name" value="SHOCT"/>
</dbReference>
<proteinExistence type="predicted"/>
<feature type="domain" description="YokE-like PH" evidence="2">
    <location>
        <begin position="123"/>
        <end position="216"/>
    </location>
</feature>
<evidence type="ECO:0000313" key="3">
    <source>
        <dbReference type="EMBL" id="OCA71951.1"/>
    </source>
</evidence>
<dbReference type="Pfam" id="PF09851">
    <property type="entry name" value="SHOCT"/>
    <property type="match status" value="1"/>
</dbReference>
<evidence type="ECO:0000259" key="2">
    <source>
        <dbReference type="Pfam" id="PF14470"/>
    </source>
</evidence>
<evidence type="ECO:0000313" key="4">
    <source>
        <dbReference type="Proteomes" id="UP000092651"/>
    </source>
</evidence>
<evidence type="ECO:0000259" key="1">
    <source>
        <dbReference type="Pfam" id="PF09851"/>
    </source>
</evidence>
<dbReference type="Pfam" id="PF14470">
    <property type="entry name" value="bPH_3"/>
    <property type="match status" value="1"/>
</dbReference>
<dbReference type="InterPro" id="IPR039519">
    <property type="entry name" value="YokE-like_PH"/>
</dbReference>
<feature type="domain" description="SHOCT" evidence="1">
    <location>
        <begin position="250"/>
        <end position="277"/>
    </location>
</feature>
<dbReference type="EMBL" id="MAYH01000023">
    <property type="protein sequence ID" value="OCA71951.1"/>
    <property type="molecule type" value="Genomic_DNA"/>
</dbReference>
<dbReference type="Proteomes" id="UP000092651">
    <property type="component" value="Unassembled WGS sequence"/>
</dbReference>
<name>A0A1B8ZK20_9FLAO</name>
<evidence type="ECO:0008006" key="5">
    <source>
        <dbReference type="Google" id="ProtNLM"/>
    </source>
</evidence>
<organism evidence="3 4">
    <name type="scientific">Chryseobacterium artocarpi</name>
    <dbReference type="NCBI Taxonomy" id="1414727"/>
    <lineage>
        <taxon>Bacteria</taxon>
        <taxon>Pseudomonadati</taxon>
        <taxon>Bacteroidota</taxon>
        <taxon>Flavobacteriia</taxon>
        <taxon>Flavobacteriales</taxon>
        <taxon>Weeksellaceae</taxon>
        <taxon>Chryseobacterium group</taxon>
        <taxon>Chryseobacterium</taxon>
    </lineage>
</organism>